<evidence type="ECO:0000313" key="2">
    <source>
        <dbReference type="Proteomes" id="UP001193501"/>
    </source>
</evidence>
<dbReference type="InterPro" id="IPR005331">
    <property type="entry name" value="Sulfotransferase"/>
</dbReference>
<dbReference type="AlphaFoldDB" id="A0AAE4Y8M3"/>
<proteinExistence type="predicted"/>
<keyword evidence="2" id="KW-1185">Reference proteome</keyword>
<dbReference type="GO" id="GO:0016020">
    <property type="term" value="C:membrane"/>
    <property type="evidence" value="ECO:0007669"/>
    <property type="project" value="InterPro"/>
</dbReference>
<evidence type="ECO:0000313" key="1">
    <source>
        <dbReference type="EMBL" id="NBZ88006.1"/>
    </source>
</evidence>
<dbReference type="RefSeq" id="WP_168774806.1">
    <property type="nucleotide sequence ID" value="NZ_JAABNR010000008.1"/>
</dbReference>
<dbReference type="EMBL" id="JAABNR010000008">
    <property type="protein sequence ID" value="NBZ88006.1"/>
    <property type="molecule type" value="Genomic_DNA"/>
</dbReference>
<organism evidence="1 2">
    <name type="scientific">Stagnihabitans tardus</name>
    <dbReference type="NCBI Taxonomy" id="2699202"/>
    <lineage>
        <taxon>Bacteria</taxon>
        <taxon>Pseudomonadati</taxon>
        <taxon>Pseudomonadota</taxon>
        <taxon>Alphaproteobacteria</taxon>
        <taxon>Rhodobacterales</taxon>
        <taxon>Paracoccaceae</taxon>
        <taxon>Stagnihabitans</taxon>
    </lineage>
</organism>
<reference evidence="1" key="1">
    <citation type="submission" date="2020-01" db="EMBL/GenBank/DDBJ databases">
        <authorList>
            <person name="Chen W.-M."/>
        </authorList>
    </citation>
    <scope>NUCLEOTIDE SEQUENCE</scope>
    <source>
        <strain evidence="1">CYK-10</strain>
    </source>
</reference>
<dbReference type="Pfam" id="PF03567">
    <property type="entry name" value="Sulfotransfer_2"/>
    <property type="match status" value="1"/>
</dbReference>
<gene>
    <name evidence="1" type="ORF">GV832_10495</name>
</gene>
<dbReference type="Proteomes" id="UP001193501">
    <property type="component" value="Unassembled WGS sequence"/>
</dbReference>
<comment type="caution">
    <text evidence="1">The sequence shown here is derived from an EMBL/GenBank/DDBJ whole genome shotgun (WGS) entry which is preliminary data.</text>
</comment>
<sequence length="264" mass="29900">MQPKSSSLPPLLARMASHVQGEGGMNWAFHIWEDPGFIFVANPICACSTLKLTLNYAAARASGIEDFAIDSAHLIHNREANVLKTPREVGYDRFLEMLEDPAIPLFTFVRSPESRFLSAFRKKLMRKTPFAERVRAYLGVGPEVPLSDFLTLDKFAQAVRQDIRLRDLDEHWRLQRKQIFFDELPRMTFGRVETFAEDCQKILGGIFGADGYRVMDAVVLNPANASANRKQVMPDLSEAARADVAEAYRQDHLMLQDIQARATK</sequence>
<protein>
    <submittedName>
        <fullName evidence="1">Sulfotransferase family 2 domain-containing protein</fullName>
    </submittedName>
</protein>
<name>A0AAE4Y8M3_9RHOB</name>
<accession>A0AAE4Y8M3</accession>
<dbReference type="GO" id="GO:0008146">
    <property type="term" value="F:sulfotransferase activity"/>
    <property type="evidence" value="ECO:0007669"/>
    <property type="project" value="InterPro"/>
</dbReference>